<dbReference type="InterPro" id="IPR000742">
    <property type="entry name" value="EGF"/>
</dbReference>
<evidence type="ECO:0000256" key="16">
    <source>
        <dbReference type="PROSITE-ProRule" id="PRU00076"/>
    </source>
</evidence>
<evidence type="ECO:0000259" key="21">
    <source>
        <dbReference type="PROSITE" id="PS50856"/>
    </source>
</evidence>
<dbReference type="SMART" id="SM00181">
    <property type="entry name" value="EGF"/>
    <property type="match status" value="14"/>
</dbReference>
<evidence type="ECO:0000256" key="19">
    <source>
        <dbReference type="SAM" id="SignalP"/>
    </source>
</evidence>
<dbReference type="CDD" id="cd00054">
    <property type="entry name" value="EGF_CA"/>
    <property type="match status" value="2"/>
</dbReference>
<dbReference type="PROSITE" id="PS50026">
    <property type="entry name" value="EGF_3"/>
    <property type="match status" value="3"/>
</dbReference>
<evidence type="ECO:0000256" key="5">
    <source>
        <dbReference type="ARBA" id="ARBA00022530"/>
    </source>
</evidence>
<dbReference type="Gene3D" id="2.10.25.10">
    <property type="entry name" value="Laminin"/>
    <property type="match status" value="11"/>
</dbReference>
<dbReference type="PROSITE" id="PS01187">
    <property type="entry name" value="EGF_CA"/>
    <property type="match status" value="4"/>
</dbReference>
<keyword evidence="7" id="KW-0254">Endocytosis</keyword>
<evidence type="ECO:0000259" key="20">
    <source>
        <dbReference type="PROSITE" id="PS50026"/>
    </source>
</evidence>
<evidence type="ECO:0000256" key="11">
    <source>
        <dbReference type="ARBA" id="ARBA00022989"/>
    </source>
</evidence>
<dbReference type="InterPro" id="IPR052235">
    <property type="entry name" value="Nephronectin_domain"/>
</dbReference>
<protein>
    <recommendedName>
        <fullName evidence="25">Mucin-like protein</fullName>
    </recommendedName>
</protein>
<evidence type="ECO:0000256" key="14">
    <source>
        <dbReference type="ARBA" id="ARBA00023170"/>
    </source>
</evidence>
<dbReference type="SMART" id="SM00179">
    <property type="entry name" value="EGF_CA"/>
    <property type="match status" value="9"/>
</dbReference>
<comment type="caution">
    <text evidence="23">The sequence shown here is derived from an EMBL/GenBank/DDBJ whole genome shotgun (WGS) entry which is preliminary data.</text>
</comment>
<dbReference type="InterPro" id="IPR001846">
    <property type="entry name" value="VWF_type-D"/>
</dbReference>
<keyword evidence="15" id="KW-0325">Glycoprotein</keyword>
<feature type="domain" description="EGF-like" evidence="20">
    <location>
        <begin position="1385"/>
        <end position="1426"/>
    </location>
</feature>
<sequence>MSLQHVTVILLLAPICLGSHFRGGIITWTPTEHDQQIAVSYRVSWRRSYSSSHFCDDRTISSGLMNYGEGNLKCAGGCTVTSVQMDYNCTDFSAAEDWTTGTRLLIYNLTASSTEIIFTYTNCCWIVLQMSGSGAWAVKAIASVIKRNDTGKINSSPTTSVSPIVRVPYRCSATINLLVADQDGDIVKCRWSNTSDECGSICLSLPGAVLNEKTCTISYQANGTVGYYGVAVQVEDFAQTGGTVPYSSVPVQFLVYVYSTNLGLLQFARFHLTYKRRPGGCLWLSIPMCPGSWYVNITWTPTTSDVNKLYILCFTATDKMGLTSQQRCINLIVSPDVAINGSNGIQFDFNNGDSLIGVNDGKCKLVYKEYEFPVFRSTHSKIFVCINGIITLNESFESPGPVNGSDLKGRAILAPYFNDIDQASLRLGGSVFYQVYNALKGDINQSSNVRTAQNIIQQTLGDRNFIAQFALFVKWHQLRPTRTKTGTKERMSLQLALVTDGVHTFAFYIYPPNGIYLQNQMVFIGFTTKDGEKHVDYRSFTSAAWKINELAISFGYKGLLLYRLSFPSLGPKSSRQDCIEWYLNERKYQDEYQKGLEKMPFCPCDTSHLTRDQFYNSGDYFDQGDAFCTYIRPNWQFRPKDSGKTCCYDKANRYFVGYGSNAGGFIRFHPRKQELNHNRFDKDMRTACCDENNMCSLYHSVRPIGQCYTIFPAWHAPARGDPHFKTLDGQNYTFNGWGEFTLVTINSSTEEFELQSRTSRVVTKDGNMSDATAFTAFAASDTNDVQVHIELNAAKNDLIVYAKMTPNMTLSDYTADFTNKDKEFNVDSDYLSISRPNQTNNVMVVFASGVAFTVGCSVNILNIDVLIPNKFQNMTAGLLGNFDGDPTNDLKFKNGTILWGKVGEKVIFDFGKSWAVDPDHSAFWYPRGQGYYDYNHLNYTPIFLEDLDIAKVASARDVCGEDEYECIFDLVLTENEEVANETRRLGYVADQVDALLENKAPSISGPSIINVTINKTITYQLSAFDDGEYSYQLFDGQLYANITDQKNGTAVVTLLLQEDIPINVKTTVVDKFGAQAAPHQAIIVVCSTCNQRGTCDFTEFREDKRTTDNFKYAICRCEPYWDGPYCETDRDGCASHPCSPLRTCTDVPANLHKASGIGYNCTDCPHGFTNVNDSRCEDTDECSSSNGGCEQICNNTFGTFSCSCFEGYRNHTGICQDIDECLEASNDCDQICSNTIGGYNCSCYDGFVYNNVTLKCDEGLLPSGCNSLNCSGTAGCTTDTHGNATCFCPKGYKLSSDGEACDDINECQLSICQHICTNTEGSFYCSCYNGYTIQTDRSSCKECELPKYGENCNNTCKCGQGAIRCDHIKGCICSDGWTGTNCDEDLDECQVPNICNDILKICLNTKGSYACNCRNGYVLNTNGSCTDLNECTYPGLNTCQQVCQNEIGGFSCSCFNGYVQSRNNTSVCEDIDECAVGQSGCEQLCQNSEGRFTCDCHFGYILNSDRKTCTNVTDVCATYGNINCSQICVLEDKKVFCSCVTGYKLSSDNQTCEDINECEDQQLNRCSHNCTNKNLGYICSCVIGFQLDNDGRTCKACDAFHYGPNCSYPCNCGAGAERCDPITGCVCSDGWHGNKCDQNETQCAQTPCTGNNIFCFNTARSYVDPWLNDCYHIRQNIIEWYSCSGHEGYISNGNVYLGRLYRLYYILYRDSPLQKKTIPTVTYTSKITTSVMTVSSSATTSVNPTSTLTPNPGASTTPSSSDSVTAMDTYKTTLSGGTTATFQSTTSTTICTNNTFGMNCSLHCNCNISNSKNKSQTCDPNNGTCLCKEGWTGVICSQDVNECEIKPDICKEMNNSGCYNVYGSFKCQCYIGYVFDGNKTCLEDVPKTTTPMTVNATESKYKAIITLDFNLQSSVDIKVPENYAKLERDVQDALNEFYRTKMDQLFVRVFIVSIRRGSLIVEYFTVAKDSEDAVLKLVGANAKLATGEKISIAGESISAIGINVEGNELPTDTSADQILCKSYQSLKGTCTAGYEYNVALIVGVSAGTSLSALLIIVIIVVIFYKRKMKQRKTSKDMIYRR</sequence>
<keyword evidence="11 18" id="KW-1133">Transmembrane helix</keyword>
<proteinExistence type="inferred from homology"/>
<evidence type="ECO:0000256" key="18">
    <source>
        <dbReference type="SAM" id="Phobius"/>
    </source>
</evidence>
<dbReference type="GO" id="GO:0016020">
    <property type="term" value="C:membrane"/>
    <property type="evidence" value="ECO:0007669"/>
    <property type="project" value="UniProtKB-SubCell"/>
</dbReference>
<keyword evidence="8 18" id="KW-0812">Transmembrane</keyword>
<keyword evidence="13 16" id="KW-1015">Disulfide bond</keyword>
<dbReference type="InterPro" id="IPR049883">
    <property type="entry name" value="NOTCH1_EGF-like"/>
</dbReference>
<evidence type="ECO:0000256" key="1">
    <source>
        <dbReference type="ARBA" id="ARBA00004479"/>
    </source>
</evidence>
<feature type="chain" id="PRO_5044761110" description="Mucin-like protein" evidence="19">
    <location>
        <begin position="19"/>
        <end position="2081"/>
    </location>
</feature>
<evidence type="ECO:0000256" key="2">
    <source>
        <dbReference type="ARBA" id="ARBA00004498"/>
    </source>
</evidence>
<dbReference type="Pfam" id="PF12662">
    <property type="entry name" value="cEGF"/>
    <property type="match status" value="2"/>
</dbReference>
<evidence type="ECO:0000256" key="6">
    <source>
        <dbReference type="ARBA" id="ARBA00022536"/>
    </source>
</evidence>
<keyword evidence="4" id="KW-0964">Secreted</keyword>
<evidence type="ECO:0000313" key="24">
    <source>
        <dbReference type="Proteomes" id="UP001634394"/>
    </source>
</evidence>
<dbReference type="InterPro" id="IPR026823">
    <property type="entry name" value="cEGF"/>
</dbReference>
<dbReference type="PANTHER" id="PTHR24050:SF27">
    <property type="entry name" value="FIBRILLIN-1"/>
    <property type="match status" value="1"/>
</dbReference>
<evidence type="ECO:0000313" key="23">
    <source>
        <dbReference type="EMBL" id="KAL3837375.1"/>
    </source>
</evidence>
<dbReference type="Pfam" id="PF07645">
    <property type="entry name" value="EGF_CA"/>
    <property type="match status" value="6"/>
</dbReference>
<keyword evidence="9 19" id="KW-0732">Signal</keyword>
<organism evidence="23 24">
    <name type="scientific">Sinanodonta woodiana</name>
    <name type="common">Chinese pond mussel</name>
    <name type="synonym">Anodonta woodiana</name>
    <dbReference type="NCBI Taxonomy" id="1069815"/>
    <lineage>
        <taxon>Eukaryota</taxon>
        <taxon>Metazoa</taxon>
        <taxon>Spiralia</taxon>
        <taxon>Lophotrochozoa</taxon>
        <taxon>Mollusca</taxon>
        <taxon>Bivalvia</taxon>
        <taxon>Autobranchia</taxon>
        <taxon>Heteroconchia</taxon>
        <taxon>Palaeoheterodonta</taxon>
        <taxon>Unionida</taxon>
        <taxon>Unionoidea</taxon>
        <taxon>Unionidae</taxon>
        <taxon>Unioninae</taxon>
        <taxon>Sinanodonta</taxon>
    </lineage>
</organism>
<dbReference type="PROSITE" id="PS50856">
    <property type="entry name" value="AMOP"/>
    <property type="match status" value="1"/>
</dbReference>
<dbReference type="FunFam" id="2.10.25.10:FF:000014">
    <property type="entry name" value="Latent-transforming growth factor beta-binding protein 3"/>
    <property type="match status" value="1"/>
</dbReference>
<comment type="caution">
    <text evidence="16">Lacks conserved residue(s) required for the propagation of feature annotation.</text>
</comment>
<dbReference type="FunFam" id="2.10.25.10:FF:000009">
    <property type="entry name" value="Low-density lipoprotein receptor isoform 1"/>
    <property type="match status" value="1"/>
</dbReference>
<dbReference type="PROSITE" id="PS01186">
    <property type="entry name" value="EGF_2"/>
    <property type="match status" value="7"/>
</dbReference>
<dbReference type="InterPro" id="IPR018097">
    <property type="entry name" value="EGF_Ca-bd_CS"/>
</dbReference>
<dbReference type="InterPro" id="IPR000152">
    <property type="entry name" value="EGF-type_Asp/Asn_hydroxyl_site"/>
</dbReference>
<dbReference type="Proteomes" id="UP001634394">
    <property type="component" value="Unassembled WGS sequence"/>
</dbReference>
<evidence type="ECO:0000256" key="7">
    <source>
        <dbReference type="ARBA" id="ARBA00022583"/>
    </source>
</evidence>
<evidence type="ECO:0000256" key="12">
    <source>
        <dbReference type="ARBA" id="ARBA00023136"/>
    </source>
</evidence>
<feature type="signal peptide" evidence="19">
    <location>
        <begin position="1"/>
        <end position="18"/>
    </location>
</feature>
<feature type="domain" description="EGF-like" evidence="20">
    <location>
        <begin position="1303"/>
        <end position="1341"/>
    </location>
</feature>
<keyword evidence="10" id="KW-0677">Repeat</keyword>
<feature type="compositionally biased region" description="Polar residues" evidence="17">
    <location>
        <begin position="1748"/>
        <end position="1763"/>
    </location>
</feature>
<dbReference type="InterPro" id="IPR003886">
    <property type="entry name" value="NIDO_dom"/>
</dbReference>
<dbReference type="InterPro" id="IPR001881">
    <property type="entry name" value="EGF-like_Ca-bd_dom"/>
</dbReference>
<dbReference type="PROSITE" id="PS00010">
    <property type="entry name" value="ASX_HYDROXYL"/>
    <property type="match status" value="5"/>
</dbReference>
<feature type="region of interest" description="Disordered" evidence="17">
    <location>
        <begin position="1739"/>
        <end position="1763"/>
    </location>
</feature>
<dbReference type="SMART" id="SM00539">
    <property type="entry name" value="NIDO"/>
    <property type="match status" value="1"/>
</dbReference>
<accession>A0ABD3TKZ9</accession>
<keyword evidence="5" id="KW-0272">Extracellular matrix</keyword>
<comment type="similarity">
    <text evidence="3">Belongs to the fibulin family.</text>
</comment>
<dbReference type="SUPFAM" id="SSF57184">
    <property type="entry name" value="Growth factor receptor domain"/>
    <property type="match status" value="3"/>
</dbReference>
<evidence type="ECO:0000256" key="17">
    <source>
        <dbReference type="SAM" id="MobiDB-lite"/>
    </source>
</evidence>
<evidence type="ECO:0000256" key="8">
    <source>
        <dbReference type="ARBA" id="ARBA00022692"/>
    </source>
</evidence>
<comment type="subcellular location">
    <subcellularLocation>
        <location evidence="1">Membrane</location>
        <topology evidence="1">Single-pass type I membrane protein</topology>
    </subcellularLocation>
    <subcellularLocation>
        <location evidence="2">Secreted</location>
        <location evidence="2">Extracellular space</location>
        <location evidence="2">Extracellular matrix</location>
    </subcellularLocation>
</comment>
<evidence type="ECO:0008006" key="25">
    <source>
        <dbReference type="Google" id="ProtNLM"/>
    </source>
</evidence>
<keyword evidence="12 18" id="KW-0472">Membrane</keyword>
<feature type="domain" description="VWFD" evidence="22">
    <location>
        <begin position="714"/>
        <end position="922"/>
    </location>
</feature>
<dbReference type="SMART" id="SM00216">
    <property type="entry name" value="VWD"/>
    <property type="match status" value="1"/>
</dbReference>
<evidence type="ECO:0000256" key="13">
    <source>
        <dbReference type="ARBA" id="ARBA00023157"/>
    </source>
</evidence>
<dbReference type="GO" id="GO:0006897">
    <property type="term" value="P:endocytosis"/>
    <property type="evidence" value="ECO:0007669"/>
    <property type="project" value="UniProtKB-KW"/>
</dbReference>
<dbReference type="EMBL" id="JBJQND010000018">
    <property type="protein sequence ID" value="KAL3837375.1"/>
    <property type="molecule type" value="Genomic_DNA"/>
</dbReference>
<evidence type="ECO:0000256" key="10">
    <source>
        <dbReference type="ARBA" id="ARBA00022737"/>
    </source>
</evidence>
<evidence type="ECO:0000256" key="15">
    <source>
        <dbReference type="ARBA" id="ARBA00023180"/>
    </source>
</evidence>
<evidence type="ECO:0000256" key="4">
    <source>
        <dbReference type="ARBA" id="ARBA00022525"/>
    </source>
</evidence>
<name>A0ABD3TKZ9_SINWO</name>
<dbReference type="PROSITE" id="PS51233">
    <property type="entry name" value="VWFD"/>
    <property type="match status" value="1"/>
</dbReference>
<evidence type="ECO:0000259" key="22">
    <source>
        <dbReference type="PROSITE" id="PS51233"/>
    </source>
</evidence>
<feature type="domain" description="AMOP" evidence="21">
    <location>
        <begin position="570"/>
        <end position="702"/>
    </location>
</feature>
<keyword evidence="24" id="KW-1185">Reference proteome</keyword>
<keyword evidence="6 16" id="KW-0245">EGF-like domain</keyword>
<dbReference type="PANTHER" id="PTHR24050">
    <property type="entry name" value="PA14 DOMAIN-CONTAINING PROTEIN"/>
    <property type="match status" value="1"/>
</dbReference>
<evidence type="ECO:0000256" key="3">
    <source>
        <dbReference type="ARBA" id="ARBA00006127"/>
    </source>
</evidence>
<reference evidence="23 24" key="1">
    <citation type="submission" date="2024-11" db="EMBL/GenBank/DDBJ databases">
        <title>Chromosome-level genome assembly of the freshwater bivalve Anodonta woodiana.</title>
        <authorList>
            <person name="Chen X."/>
        </authorList>
    </citation>
    <scope>NUCLEOTIDE SEQUENCE [LARGE SCALE GENOMIC DNA]</scope>
    <source>
        <strain evidence="23">MN2024</strain>
        <tissue evidence="23">Gills</tissue>
    </source>
</reference>
<dbReference type="InterPro" id="IPR009030">
    <property type="entry name" value="Growth_fac_rcpt_cys_sf"/>
</dbReference>
<feature type="transmembrane region" description="Helical" evidence="18">
    <location>
        <begin position="2038"/>
        <end position="2064"/>
    </location>
</feature>
<dbReference type="InterPro" id="IPR005533">
    <property type="entry name" value="AMOP_dom"/>
</dbReference>
<dbReference type="SUPFAM" id="SSF57196">
    <property type="entry name" value="EGF/Laminin"/>
    <property type="match status" value="3"/>
</dbReference>
<gene>
    <name evidence="23" type="ORF">ACJMK2_022737</name>
</gene>
<feature type="domain" description="EGF-like" evidence="20">
    <location>
        <begin position="1839"/>
        <end position="1882"/>
    </location>
</feature>
<dbReference type="Pfam" id="PF06119">
    <property type="entry name" value="NIDO"/>
    <property type="match status" value="1"/>
</dbReference>
<keyword evidence="14" id="KW-0675">Receptor</keyword>
<evidence type="ECO:0000256" key="9">
    <source>
        <dbReference type="ARBA" id="ARBA00022729"/>
    </source>
</evidence>
<feature type="disulfide bond" evidence="16">
    <location>
        <begin position="1850"/>
        <end position="1867"/>
    </location>
</feature>